<feature type="transmembrane region" description="Helical" evidence="1">
    <location>
        <begin position="412"/>
        <end position="432"/>
    </location>
</feature>
<name>A0A420EFZ5_9ALTE</name>
<evidence type="ECO:0000313" key="5">
    <source>
        <dbReference type="Proteomes" id="UP000286482"/>
    </source>
</evidence>
<feature type="transmembrane region" description="Helical" evidence="1">
    <location>
        <begin position="469"/>
        <end position="489"/>
    </location>
</feature>
<accession>A0A420EFZ5</accession>
<feature type="transmembrane region" description="Helical" evidence="1">
    <location>
        <begin position="379"/>
        <end position="400"/>
    </location>
</feature>
<dbReference type="AlphaFoldDB" id="A0A420EFZ5"/>
<feature type="transmembrane region" description="Helical" evidence="1">
    <location>
        <begin position="439"/>
        <end position="457"/>
    </location>
</feature>
<dbReference type="OrthoDB" id="253840at2"/>
<keyword evidence="1" id="KW-0812">Transmembrane</keyword>
<protein>
    <submittedName>
        <fullName evidence="4">Gonadoliberin III</fullName>
    </submittedName>
</protein>
<dbReference type="Proteomes" id="UP000286482">
    <property type="component" value="Unassembled WGS sequence"/>
</dbReference>
<comment type="caution">
    <text evidence="4">The sequence shown here is derived from an EMBL/GenBank/DDBJ whole genome shotgun (WGS) entry which is preliminary data.</text>
</comment>
<gene>
    <name evidence="4" type="ORF">DBZ36_03835</name>
</gene>
<keyword evidence="5" id="KW-1185">Reference proteome</keyword>
<evidence type="ECO:0000313" key="4">
    <source>
        <dbReference type="EMBL" id="RKF19607.1"/>
    </source>
</evidence>
<proteinExistence type="predicted"/>
<keyword evidence="1" id="KW-0472">Membrane</keyword>
<feature type="transmembrane region" description="Helical" evidence="1">
    <location>
        <begin position="6"/>
        <end position="23"/>
    </location>
</feature>
<sequence length="505" mass="56174">MNSKKIFYSIVALCLILGTLMIVNRHTTDEVPFYPGETRQIWSVEAKVEFEASGEPVTISFAAPGSQAGFTLIEESTASLDYGLSYVENDHASRAIWTKRKAQGSQELYYKARFLVDPKADYSIIPKLPNTNFTSFPEPYNTAASQLVKQAHELSADAYSYTRELIKQLNSNDNAQNIGLLNSVKSKNQLIEALLKNAEVPARLVRGLYLEDGRRRQSTVDFVQVFKDENNWQLFNLEDGSQGKPENVLLWEYNGESMLDVDGAVNSRVTFAMILEEQSARAAIASKKSTQDLLNFSIDSLPLEEQALFKTILLIPIGVLIVVMLRVLVGLKTSGTFMPVLIAMAFVQTSLITGLIGFVLVVGVGLIIRSYLSHLNLLLVSRISAVIISVIAIITIFSVISFKIGLTEGLKITFFPMIILSWTIERMSVLWEEEGPKEVLQQGGGSLFVAVLAFAAMNNELVRHLTFNFIGLQLIVLAVILILGNYTGYRLLELRRFKPLASQED</sequence>
<dbReference type="Pfam" id="PF14402">
    <property type="entry name" value="7TM_transglut"/>
    <property type="match status" value="1"/>
</dbReference>
<feature type="transmembrane region" description="Helical" evidence="1">
    <location>
        <begin position="341"/>
        <end position="367"/>
    </location>
</feature>
<organism evidence="4 5">
    <name type="scientific">Alginatibacterium sediminis</name>
    <dbReference type="NCBI Taxonomy" id="2164068"/>
    <lineage>
        <taxon>Bacteria</taxon>
        <taxon>Pseudomonadati</taxon>
        <taxon>Pseudomonadota</taxon>
        <taxon>Gammaproteobacteria</taxon>
        <taxon>Alteromonadales</taxon>
        <taxon>Alteromonadaceae</taxon>
        <taxon>Alginatibacterium</taxon>
    </lineage>
</organism>
<dbReference type="Pfam" id="PF14400">
    <property type="entry name" value="Transglut_i_TM"/>
    <property type="match status" value="1"/>
</dbReference>
<evidence type="ECO:0000259" key="3">
    <source>
        <dbReference type="Pfam" id="PF14402"/>
    </source>
</evidence>
<keyword evidence="1" id="KW-1133">Transmembrane helix</keyword>
<feature type="transmembrane region" description="Helical" evidence="1">
    <location>
        <begin position="307"/>
        <end position="329"/>
    </location>
</feature>
<reference evidence="4 5" key="1">
    <citation type="submission" date="2018-09" db="EMBL/GenBank/DDBJ databases">
        <authorList>
            <person name="Wang Z."/>
        </authorList>
    </citation>
    <scope>NUCLEOTIDE SEQUENCE [LARGE SCALE GENOMIC DNA]</scope>
    <source>
        <strain evidence="4 5">ALS 81</strain>
    </source>
</reference>
<dbReference type="InterPro" id="IPR025838">
    <property type="entry name" value="Transglut_i_TM"/>
</dbReference>
<feature type="domain" description="Inactive transglutaminase fused to 7 transmembrane helices" evidence="2">
    <location>
        <begin position="25"/>
        <end position="183"/>
    </location>
</feature>
<feature type="domain" description="7 transmembrane helices usually fused to an inactive transglutaminase" evidence="3">
    <location>
        <begin position="257"/>
        <end position="500"/>
    </location>
</feature>
<dbReference type="InterPro" id="IPR025840">
    <property type="entry name" value="7TM_transglut"/>
</dbReference>
<evidence type="ECO:0000256" key="1">
    <source>
        <dbReference type="SAM" id="Phobius"/>
    </source>
</evidence>
<dbReference type="RefSeq" id="WP_120353612.1">
    <property type="nucleotide sequence ID" value="NZ_RAQO01000004.1"/>
</dbReference>
<dbReference type="EMBL" id="RAQO01000004">
    <property type="protein sequence ID" value="RKF19607.1"/>
    <property type="molecule type" value="Genomic_DNA"/>
</dbReference>
<evidence type="ECO:0000259" key="2">
    <source>
        <dbReference type="Pfam" id="PF14400"/>
    </source>
</evidence>